<dbReference type="Proteomes" id="UP000005408">
    <property type="component" value="Unassembled WGS sequence"/>
</dbReference>
<dbReference type="EnsemblMetazoa" id="G7807.2">
    <property type="protein sequence ID" value="G7807.2:cds"/>
    <property type="gene ID" value="G7807"/>
</dbReference>
<keyword evidence="1" id="KW-1133">Transmembrane helix</keyword>
<dbReference type="InterPro" id="IPR006342">
    <property type="entry name" value="FkbM_mtfrase"/>
</dbReference>
<evidence type="ECO:0000313" key="3">
    <source>
        <dbReference type="Proteomes" id="UP000005408"/>
    </source>
</evidence>
<protein>
    <recommendedName>
        <fullName evidence="4">Methyltransferase FkbM domain-containing protein</fullName>
    </recommendedName>
</protein>
<dbReference type="Gene3D" id="3.40.50.150">
    <property type="entry name" value="Vaccinia Virus protein VP39"/>
    <property type="match status" value="1"/>
</dbReference>
<accession>A0A8W8NLE9</accession>
<reference evidence="2" key="1">
    <citation type="submission" date="2022-08" db="UniProtKB">
        <authorList>
            <consortium name="EnsemblMetazoa"/>
        </authorList>
    </citation>
    <scope>IDENTIFICATION</scope>
    <source>
        <strain evidence="2">05x7-T-G4-1.051#20</strain>
    </source>
</reference>
<sequence>MNSSSDYKTVKYNYLIKNRKFTIMNVTRINSRSVKVLAVPVMCLILLILHFTSVCIHDHSDKPFKPFLCILDDIMISQNDITLDMPKEVKNVVPLWPNITKDKCIRNIKLKPRRMFTTHENYSFYACVERNSNVKRVVKDSINRFNLDKNIIISYFGIFKMRPAPTIIEIGGYLGVMMPKLMEATGAKHYVALEPVPSFYKNFTEKIKELQLYSTVKAYNFGLAVTQKELQIGIHSDATSLLKDKIGKDRKTETIKIYKVIDFFVQIGLGCNSLNLLTINCEGCEFDVIEMLTSTLLINNIEYIQFQPHRSVFSNDRVYICRYCRLRQLLARTHEIGYEFPNVWETWKRKDLVS</sequence>
<evidence type="ECO:0000256" key="1">
    <source>
        <dbReference type="SAM" id="Phobius"/>
    </source>
</evidence>
<evidence type="ECO:0008006" key="4">
    <source>
        <dbReference type="Google" id="ProtNLM"/>
    </source>
</evidence>
<name>A0A8W8NLE9_MAGGI</name>
<keyword evidence="1" id="KW-0472">Membrane</keyword>
<keyword evidence="1" id="KW-0812">Transmembrane</keyword>
<keyword evidence="3" id="KW-1185">Reference proteome</keyword>
<proteinExistence type="predicted"/>
<feature type="transmembrane region" description="Helical" evidence="1">
    <location>
        <begin position="34"/>
        <end position="52"/>
    </location>
</feature>
<dbReference type="AlphaFoldDB" id="A0A8W8NLE9"/>
<evidence type="ECO:0000313" key="2">
    <source>
        <dbReference type="EnsemblMetazoa" id="G7807.2:cds"/>
    </source>
</evidence>
<dbReference type="SUPFAM" id="SSF53335">
    <property type="entry name" value="S-adenosyl-L-methionine-dependent methyltransferases"/>
    <property type="match status" value="1"/>
</dbReference>
<organism evidence="2 3">
    <name type="scientific">Magallana gigas</name>
    <name type="common">Pacific oyster</name>
    <name type="synonym">Crassostrea gigas</name>
    <dbReference type="NCBI Taxonomy" id="29159"/>
    <lineage>
        <taxon>Eukaryota</taxon>
        <taxon>Metazoa</taxon>
        <taxon>Spiralia</taxon>
        <taxon>Lophotrochozoa</taxon>
        <taxon>Mollusca</taxon>
        <taxon>Bivalvia</taxon>
        <taxon>Autobranchia</taxon>
        <taxon>Pteriomorphia</taxon>
        <taxon>Ostreida</taxon>
        <taxon>Ostreoidea</taxon>
        <taxon>Ostreidae</taxon>
        <taxon>Magallana</taxon>
    </lineage>
</organism>
<dbReference type="InterPro" id="IPR029063">
    <property type="entry name" value="SAM-dependent_MTases_sf"/>
</dbReference>
<dbReference type="NCBIfam" id="TIGR01444">
    <property type="entry name" value="fkbM_fam"/>
    <property type="match status" value="1"/>
</dbReference>